<name>A0A177DHW6_ALTAL</name>
<protein>
    <submittedName>
        <fullName evidence="1">Uncharacterized protein</fullName>
    </submittedName>
</protein>
<evidence type="ECO:0000313" key="2">
    <source>
        <dbReference type="EMBL" id="RYN70723.1"/>
    </source>
</evidence>
<keyword evidence="3" id="KW-1185">Reference proteome</keyword>
<dbReference type="RefSeq" id="XP_018384754.1">
    <property type="nucleotide sequence ID" value="XM_018529813.1"/>
</dbReference>
<dbReference type="Proteomes" id="UP000291422">
    <property type="component" value="Unassembled WGS sequence"/>
</dbReference>
<dbReference type="KEGG" id="aalt:CC77DRAFT_1095837"/>
<dbReference type="EMBL" id="PDXD01000038">
    <property type="protein sequence ID" value="RYN70723.1"/>
    <property type="molecule type" value="Genomic_DNA"/>
</dbReference>
<evidence type="ECO:0000313" key="1">
    <source>
        <dbReference type="EMBL" id="OAG19333.1"/>
    </source>
</evidence>
<accession>A0A177DHW6</accession>
<organism evidence="1 3">
    <name type="scientific">Alternaria alternata</name>
    <name type="common">Alternaria rot fungus</name>
    <name type="synonym">Torula alternata</name>
    <dbReference type="NCBI Taxonomy" id="5599"/>
    <lineage>
        <taxon>Eukaryota</taxon>
        <taxon>Fungi</taxon>
        <taxon>Dikarya</taxon>
        <taxon>Ascomycota</taxon>
        <taxon>Pezizomycotina</taxon>
        <taxon>Dothideomycetes</taxon>
        <taxon>Pleosporomycetidae</taxon>
        <taxon>Pleosporales</taxon>
        <taxon>Pleosporineae</taxon>
        <taxon>Pleosporaceae</taxon>
        <taxon>Alternaria</taxon>
        <taxon>Alternaria sect. Alternaria</taxon>
        <taxon>Alternaria alternata complex</taxon>
    </lineage>
</organism>
<gene>
    <name evidence="2" type="ORF">AA0117_g10258</name>
    <name evidence="1" type="ORF">CC77DRAFT_1095837</name>
</gene>
<evidence type="ECO:0000313" key="3">
    <source>
        <dbReference type="Proteomes" id="UP000077248"/>
    </source>
</evidence>
<dbReference type="AlphaFoldDB" id="A0A177DHW6"/>
<proteinExistence type="predicted"/>
<dbReference type="Proteomes" id="UP000077248">
    <property type="component" value="Unassembled WGS sequence"/>
</dbReference>
<dbReference type="EMBL" id="KV441481">
    <property type="protein sequence ID" value="OAG19333.1"/>
    <property type="molecule type" value="Genomic_DNA"/>
</dbReference>
<reference evidence="1 3" key="1">
    <citation type="submission" date="2016-05" db="EMBL/GenBank/DDBJ databases">
        <title>Comparative analysis of secretome profiles of manganese(II)-oxidizing ascomycete fungi.</title>
        <authorList>
            <consortium name="DOE Joint Genome Institute"/>
            <person name="Zeiner C.A."/>
            <person name="Purvine S.O."/>
            <person name="Zink E.M."/>
            <person name="Wu S."/>
            <person name="Pasa-Tolic L."/>
            <person name="Chaput D.L."/>
            <person name="Haridas S."/>
            <person name="Grigoriev I.V."/>
            <person name="Santelli C.M."/>
            <person name="Hansel C.M."/>
        </authorList>
    </citation>
    <scope>NUCLEOTIDE SEQUENCE [LARGE SCALE GENOMIC DNA]</scope>
    <source>
        <strain evidence="1 3">SRC1lrK2f</strain>
    </source>
</reference>
<evidence type="ECO:0000313" key="4">
    <source>
        <dbReference type="Proteomes" id="UP000291422"/>
    </source>
</evidence>
<reference evidence="2" key="3">
    <citation type="journal article" date="2019" name="J. ISSAAS">
        <title>Genomics, evolutionary history and diagnostics of the Alternaria alternata species group including apple and Asian pear pathotypes.</title>
        <authorList>
            <person name="Armitage A.D."/>
            <person name="Cockerton H.M."/>
            <person name="Sreenivasaprasad S."/>
            <person name="Woodhall J."/>
            <person name="Lane C."/>
            <person name="Harrison R.J."/>
            <person name="Clarkson J.P."/>
        </authorList>
    </citation>
    <scope>NUCLEOTIDE SEQUENCE</scope>
    <source>
        <strain evidence="2">FERA 1177</strain>
    </source>
</reference>
<sequence>MKINVGFDTVNVDGSTFRAWFPQLSYMSGFDGDLVEDINTRIGGRYGITREDIEHTLLAFFKQLEYRLVSLEGQTRIRVVGFLMNQVQKDMQEVWKARGLRKSRHMFVVLAYLASEGQSIYLAEALIRFWSQGTRYLMQESQQYHGDWRKALEKIRELMEGPPNLRLEALAMIPYAEMHRRRSPRALALPWLGHRARSLPAIRHRHNADMRLASPSYPSSAWTSPVISPIGYPRDDYLEELGNLQYQQSEMNMKLNNVDGKLDLLLASYY</sequence>
<reference evidence="4" key="2">
    <citation type="journal article" date="2019" name="bioRxiv">
        <title>Genomics, evolutionary history and diagnostics of the Alternaria alternata species group including apple and Asian pear pathotypes.</title>
        <authorList>
            <person name="Armitage A.D."/>
            <person name="Cockerton H.M."/>
            <person name="Sreenivasaprasad S."/>
            <person name="Woodhall J.W."/>
            <person name="Lane C.R."/>
            <person name="Harrison R.J."/>
            <person name="Clarkson J.P."/>
        </authorList>
    </citation>
    <scope>NUCLEOTIDE SEQUENCE [LARGE SCALE GENOMIC DNA]</scope>
    <source>
        <strain evidence="4">FERA 1177</strain>
    </source>
</reference>
<dbReference type="GeneID" id="29115407"/>
<dbReference type="VEuPathDB" id="FungiDB:CC77DRAFT_1095837"/>
<dbReference type="OMA" id="NNAYRPK"/>